<accession>A0A5J6N3T7</accession>
<dbReference type="Gene3D" id="3.40.50.2300">
    <property type="match status" value="1"/>
</dbReference>
<dbReference type="OrthoDB" id="9793058at2"/>
<dbReference type="InterPro" id="IPR036196">
    <property type="entry name" value="Ptyr_pPase_sf"/>
</dbReference>
<dbReference type="CDD" id="cd16345">
    <property type="entry name" value="LMWP_ArsC"/>
    <property type="match status" value="1"/>
</dbReference>
<dbReference type="InterPro" id="IPR023485">
    <property type="entry name" value="Ptyr_pPase"/>
</dbReference>
<evidence type="ECO:0000256" key="1">
    <source>
        <dbReference type="ARBA" id="ARBA00022849"/>
    </source>
</evidence>
<evidence type="ECO:0000313" key="4">
    <source>
        <dbReference type="Proteomes" id="UP000325797"/>
    </source>
</evidence>
<keyword evidence="4" id="KW-1185">Reference proteome</keyword>
<reference evidence="3 4" key="1">
    <citation type="submission" date="2019-08" db="EMBL/GenBank/DDBJ databases">
        <title>Hyperibacter terrae gen. nov., sp. nov. and Hyperibacter viscosus sp. nov., two new members in the family Rhodospirillaceae isolated from the rhizosphere of Hypericum perforatum.</title>
        <authorList>
            <person name="Noviana Z."/>
        </authorList>
    </citation>
    <scope>NUCLEOTIDE SEQUENCE [LARGE SCALE GENOMIC DNA]</scope>
    <source>
        <strain evidence="3 4">R5959</strain>
    </source>
</reference>
<dbReference type="PANTHER" id="PTHR43428">
    <property type="entry name" value="ARSENATE REDUCTASE"/>
    <property type="match status" value="1"/>
</dbReference>
<dbReference type="EMBL" id="CP042582">
    <property type="protein sequence ID" value="QEX21566.1"/>
    <property type="molecule type" value="Genomic_DNA"/>
</dbReference>
<protein>
    <recommendedName>
        <fullName evidence="2">Phosphotyrosine protein phosphatase I domain-containing protein</fullName>
    </recommendedName>
</protein>
<organism evidence="3 4">
    <name type="scientific">Hypericibacter adhaerens</name>
    <dbReference type="NCBI Taxonomy" id="2602016"/>
    <lineage>
        <taxon>Bacteria</taxon>
        <taxon>Pseudomonadati</taxon>
        <taxon>Pseudomonadota</taxon>
        <taxon>Alphaproteobacteria</taxon>
        <taxon>Rhodospirillales</taxon>
        <taxon>Dongiaceae</taxon>
        <taxon>Hypericibacter</taxon>
    </lineage>
</organism>
<dbReference type="GO" id="GO:0046685">
    <property type="term" value="P:response to arsenic-containing substance"/>
    <property type="evidence" value="ECO:0007669"/>
    <property type="project" value="UniProtKB-KW"/>
</dbReference>
<sequence length="169" mass="18392">MPERIFNVLFLCTGNSARSILAESILNRLGAGRFQAFSAGSHPKGAVHPLALELLAKLGYPTKNLRSKSWDEFAGWGAPPLDFVFTVCDDAAGEVCPVWPGQPMTAHWGLPDPAAVEGSPAEQHLAFAETYRLLNNRIGIFANLPLKSLDKLSLQKRIDEIGRKLPESA</sequence>
<evidence type="ECO:0000313" key="3">
    <source>
        <dbReference type="EMBL" id="QEX21566.1"/>
    </source>
</evidence>
<gene>
    <name evidence="3" type="ORF">FRZ61_14950</name>
</gene>
<feature type="domain" description="Phosphotyrosine protein phosphatase I" evidence="2">
    <location>
        <begin position="6"/>
        <end position="144"/>
    </location>
</feature>
<dbReference type="PANTHER" id="PTHR43428:SF1">
    <property type="entry name" value="ARSENATE REDUCTASE"/>
    <property type="match status" value="1"/>
</dbReference>
<dbReference type="SMART" id="SM00226">
    <property type="entry name" value="LMWPc"/>
    <property type="match status" value="1"/>
</dbReference>
<dbReference type="AlphaFoldDB" id="A0A5J6N3T7"/>
<dbReference type="SUPFAM" id="SSF52788">
    <property type="entry name" value="Phosphotyrosine protein phosphatases I"/>
    <property type="match status" value="1"/>
</dbReference>
<dbReference type="RefSeq" id="WP_151116181.1">
    <property type="nucleotide sequence ID" value="NZ_CP042582.1"/>
</dbReference>
<dbReference type="KEGG" id="hadh:FRZ61_14950"/>
<keyword evidence="1" id="KW-0059">Arsenical resistance</keyword>
<name>A0A5J6N3T7_9PROT</name>
<evidence type="ECO:0000259" key="2">
    <source>
        <dbReference type="SMART" id="SM00226"/>
    </source>
</evidence>
<dbReference type="Proteomes" id="UP000325797">
    <property type="component" value="Chromosome"/>
</dbReference>
<proteinExistence type="predicted"/>
<dbReference type="Pfam" id="PF01451">
    <property type="entry name" value="LMWPc"/>
    <property type="match status" value="1"/>
</dbReference>